<evidence type="ECO:0000256" key="6">
    <source>
        <dbReference type="SAM" id="Phobius"/>
    </source>
</evidence>
<feature type="disulfide bond" evidence="5">
    <location>
        <begin position="570"/>
        <end position="579"/>
    </location>
</feature>
<feature type="domain" description="EGF-like" evidence="7">
    <location>
        <begin position="306"/>
        <end position="342"/>
    </location>
</feature>
<feature type="disulfide bond" evidence="5">
    <location>
        <begin position="410"/>
        <end position="419"/>
    </location>
</feature>
<dbReference type="PROSITE" id="PS00022">
    <property type="entry name" value="EGF_1"/>
    <property type="match status" value="8"/>
</dbReference>
<feature type="domain" description="EGF-like" evidence="7">
    <location>
        <begin position="194"/>
        <end position="231"/>
    </location>
</feature>
<feature type="domain" description="EGF-like" evidence="7">
    <location>
        <begin position="380"/>
        <end position="420"/>
    </location>
</feature>
<keyword evidence="9" id="KW-1185">Reference proteome</keyword>
<evidence type="ECO:0000259" key="7">
    <source>
        <dbReference type="PROSITE" id="PS50026"/>
    </source>
</evidence>
<protein>
    <recommendedName>
        <fullName evidence="7">EGF-like domain-containing protein</fullName>
    </recommendedName>
</protein>
<dbReference type="InterPro" id="IPR000742">
    <property type="entry name" value="EGF"/>
</dbReference>
<feature type="domain" description="EGF-like" evidence="7">
    <location>
        <begin position="710"/>
        <end position="746"/>
    </location>
</feature>
<keyword evidence="1 5" id="KW-0245">EGF-like domain</keyword>
<feature type="disulfide bond" evidence="5">
    <location>
        <begin position="221"/>
        <end position="230"/>
    </location>
</feature>
<dbReference type="Proteomes" id="UP001159405">
    <property type="component" value="Unassembled WGS sequence"/>
</dbReference>
<evidence type="ECO:0000256" key="5">
    <source>
        <dbReference type="PROSITE-ProRule" id="PRU00076"/>
    </source>
</evidence>
<evidence type="ECO:0000256" key="3">
    <source>
        <dbReference type="ARBA" id="ARBA00022737"/>
    </source>
</evidence>
<dbReference type="PANTHER" id="PTHR24049">
    <property type="entry name" value="CRUMBS FAMILY MEMBER"/>
    <property type="match status" value="1"/>
</dbReference>
<feature type="disulfide bond" evidence="5">
    <location>
        <begin position="696"/>
        <end position="705"/>
    </location>
</feature>
<feature type="disulfide bond" evidence="5">
    <location>
        <begin position="592"/>
        <end position="609"/>
    </location>
</feature>
<dbReference type="InterPro" id="IPR013032">
    <property type="entry name" value="EGF-like_CS"/>
</dbReference>
<feature type="domain" description="EGF-like" evidence="7">
    <location>
        <begin position="583"/>
        <end position="621"/>
    </location>
</feature>
<feature type="domain" description="EGF-like" evidence="7">
    <location>
        <begin position="232"/>
        <end position="268"/>
    </location>
</feature>
<dbReference type="PROSITE" id="PS01186">
    <property type="entry name" value="EGF_2"/>
    <property type="match status" value="5"/>
</dbReference>
<dbReference type="SUPFAM" id="SSF57196">
    <property type="entry name" value="EGF/Laminin"/>
    <property type="match status" value="13"/>
</dbReference>
<feature type="disulfide bond" evidence="5">
    <location>
        <begin position="461"/>
        <end position="470"/>
    </location>
</feature>
<proteinExistence type="predicted"/>
<feature type="disulfide bond" evidence="5">
    <location>
        <begin position="258"/>
        <end position="267"/>
    </location>
</feature>
<feature type="domain" description="EGF-like" evidence="7">
    <location>
        <begin position="544"/>
        <end position="580"/>
    </location>
</feature>
<feature type="domain" description="EGF-like" evidence="7">
    <location>
        <begin position="343"/>
        <end position="379"/>
    </location>
</feature>
<feature type="domain" description="EGF-like" evidence="7">
    <location>
        <begin position="269"/>
        <end position="305"/>
    </location>
</feature>
<feature type="domain" description="EGF-like" evidence="7">
    <location>
        <begin position="668"/>
        <end position="706"/>
    </location>
</feature>
<feature type="disulfide bond" evidence="5">
    <location>
        <begin position="332"/>
        <end position="341"/>
    </location>
</feature>
<feature type="transmembrane region" description="Helical" evidence="6">
    <location>
        <begin position="9"/>
        <end position="27"/>
    </location>
</feature>
<evidence type="ECO:0000256" key="4">
    <source>
        <dbReference type="ARBA" id="ARBA00023157"/>
    </source>
</evidence>
<evidence type="ECO:0000256" key="2">
    <source>
        <dbReference type="ARBA" id="ARBA00022729"/>
    </source>
</evidence>
<feature type="disulfide bond" evidence="5">
    <location>
        <begin position="779"/>
        <end position="788"/>
    </location>
</feature>
<feature type="disulfide bond" evidence="5">
    <location>
        <begin position="369"/>
        <end position="378"/>
    </location>
</feature>
<dbReference type="PROSITE" id="PS50026">
    <property type="entry name" value="EGF_3"/>
    <property type="match status" value="13"/>
</dbReference>
<comment type="caution">
    <text evidence="8">The sequence shown here is derived from an EMBL/GenBank/DDBJ whole genome shotgun (WGS) entry which is preliminary data.</text>
</comment>
<feature type="domain" description="EGF-like" evidence="7">
    <location>
        <begin position="421"/>
        <end position="471"/>
    </location>
</feature>
<evidence type="ECO:0000313" key="9">
    <source>
        <dbReference type="Proteomes" id="UP001159405"/>
    </source>
</evidence>
<organism evidence="8 9">
    <name type="scientific">Porites lobata</name>
    <dbReference type="NCBI Taxonomy" id="104759"/>
    <lineage>
        <taxon>Eukaryota</taxon>
        <taxon>Metazoa</taxon>
        <taxon>Cnidaria</taxon>
        <taxon>Anthozoa</taxon>
        <taxon>Hexacorallia</taxon>
        <taxon>Scleractinia</taxon>
        <taxon>Fungiina</taxon>
        <taxon>Poritidae</taxon>
        <taxon>Porites</taxon>
    </lineage>
</organism>
<sequence length="864" mass="96216">MLRLHSKDVLALVVICYVAVTVIGLRFKPRKINEQSTSQMELIGQPTFNTSQSLKSNTSSWTHEESAVVVDNLPTKRQTQSADVDNPEESLFDIFHDKPIKEEFITNKDNAGPAYRRVIIIPNTVDALRIPHPYPFHPVRLLDPVIDPVRFIPSPLHIHHYRRVPVPVEVPKYQHIPQPYYVPYKPKPDYTVTDVQVYDPVNPCLNGGLPLASQFGYHCLCSKDYHGRFCDAKLYCSSSPCQNGGVCEEKENNYQCQCKDGYLGYNCEDKNLCRPNPCKNDGQCVETSTSYRCYCRPGFIGKACENLDYCDPNPCQNGGSCQQRMGFHECICHEQYKGKLCEQKRVCYSNPCKNGGKCVEDDPRFNCLCPHGYMLPHCKVHVCESNPCLNGGKCVSRKEDGYRWTYHCICSLLFKGDKCEIPNPCVTNPCLHGGSCIDSYSKYTGFPKDWNIGYLHYYCLCPPEYSGQKCEDNLCLKCDVNAFCNHGRCVCNEGFRGDGFKCNATEDPCIPNPCLNNGTCSNGPDESFDCTCPEGYFPPLCTKPFDHCIPNPCKNGGTCVKDGDSFHCICPVDYLLPDCANKTVNPCIPNPCQNKATCQPSDDKKSFTCNCKGNFKPPLCACDCPKGNPARIPPILPQKCTESGDCYCPEYSGKTYSMTEQGCEEATKRNPCESNPCKNGGKCFNSQDGLSFTCQCPEECTGDLCQNCDPVKICPSGYCKNGGTCIIVGIKPFCKCPSGYLPPECAKIAPENRRVCHPNPCQNGGTCRKVRADAYECSCLVQFHGKHCERDKCMDCDVHANCHNGRCRCRRGYKGTGLKGDCKQELVCHTCPLNAVCVDGECSCIKGFYFIDNTCKIEGQSAVK</sequence>
<dbReference type="Pfam" id="PF00008">
    <property type="entry name" value="EGF"/>
    <property type="match status" value="9"/>
</dbReference>
<reference evidence="8 9" key="1">
    <citation type="submission" date="2022-05" db="EMBL/GenBank/DDBJ databases">
        <authorList>
            <consortium name="Genoscope - CEA"/>
            <person name="William W."/>
        </authorList>
    </citation>
    <scope>NUCLEOTIDE SEQUENCE [LARGE SCALE GENOMIC DNA]</scope>
</reference>
<feature type="domain" description="EGF-like" evidence="7">
    <location>
        <begin position="752"/>
        <end position="789"/>
    </location>
</feature>
<keyword evidence="6" id="KW-0472">Membrane</keyword>
<dbReference type="EMBL" id="CALNXK010000038">
    <property type="protein sequence ID" value="CAH3123378.1"/>
    <property type="molecule type" value="Genomic_DNA"/>
</dbReference>
<dbReference type="InterPro" id="IPR051022">
    <property type="entry name" value="Notch_Cell-Fate_Det"/>
</dbReference>
<dbReference type="InterPro" id="IPR001881">
    <property type="entry name" value="EGF-like_Ca-bd_dom"/>
</dbReference>
<dbReference type="PANTHER" id="PTHR24049:SF22">
    <property type="entry name" value="DROSOPHILA CRUMBS HOMOLOG"/>
    <property type="match status" value="1"/>
</dbReference>
<dbReference type="Pfam" id="PF12661">
    <property type="entry name" value="hEGF"/>
    <property type="match status" value="1"/>
</dbReference>
<keyword evidence="6" id="KW-1133">Transmembrane helix</keyword>
<keyword evidence="3" id="KW-0677">Repeat</keyword>
<name>A0ABN8NV21_9CNID</name>
<comment type="caution">
    <text evidence="5">Lacks conserved residue(s) required for the propagation of feature annotation.</text>
</comment>
<gene>
    <name evidence="8" type="ORF">PLOB_00029927</name>
</gene>
<keyword evidence="4 5" id="KW-1015">Disulfide bond</keyword>
<accession>A0ABN8NV21</accession>
<feature type="disulfide bond" evidence="5">
    <location>
        <begin position="611"/>
        <end position="620"/>
    </location>
</feature>
<dbReference type="CDD" id="cd00054">
    <property type="entry name" value="EGF_CA"/>
    <property type="match status" value="5"/>
</dbReference>
<dbReference type="SMART" id="SM00181">
    <property type="entry name" value="EGF"/>
    <property type="match status" value="16"/>
</dbReference>
<evidence type="ECO:0000256" key="1">
    <source>
        <dbReference type="ARBA" id="ARBA00022536"/>
    </source>
</evidence>
<keyword evidence="6" id="KW-0812">Transmembrane</keyword>
<feature type="disulfide bond" evidence="5">
    <location>
        <begin position="677"/>
        <end position="694"/>
    </location>
</feature>
<feature type="disulfide bond" evidence="5">
    <location>
        <begin position="736"/>
        <end position="745"/>
    </location>
</feature>
<feature type="disulfide bond" evidence="5">
    <location>
        <begin position="532"/>
        <end position="541"/>
    </location>
</feature>
<keyword evidence="2" id="KW-0732">Signal</keyword>
<evidence type="ECO:0000313" key="8">
    <source>
        <dbReference type="EMBL" id="CAH3123378.1"/>
    </source>
</evidence>
<dbReference type="Gene3D" id="2.10.25.10">
    <property type="entry name" value="Laminin"/>
    <property type="match status" value="12"/>
</dbReference>
<feature type="domain" description="EGF-like" evidence="7">
    <location>
        <begin position="505"/>
        <end position="542"/>
    </location>
</feature>
<dbReference type="SMART" id="SM00179">
    <property type="entry name" value="EGF_CA"/>
    <property type="match status" value="9"/>
</dbReference>
<feature type="disulfide bond" evidence="5">
    <location>
        <begin position="295"/>
        <end position="304"/>
    </location>
</feature>